<keyword evidence="1 4" id="KW-0479">Metal-binding</keyword>
<dbReference type="PANTHER" id="PTHR19288">
    <property type="entry name" value="4-NITROPHENYLPHOSPHATASE-RELATED"/>
    <property type="match status" value="1"/>
</dbReference>
<feature type="binding site" evidence="4">
    <location>
        <position position="30"/>
    </location>
    <ligand>
        <name>Mg(2+)</name>
        <dbReference type="ChEBI" id="CHEBI:18420"/>
    </ligand>
</feature>
<evidence type="ECO:0000256" key="2">
    <source>
        <dbReference type="PIRSR" id="PIRSR000915-1"/>
    </source>
</evidence>
<evidence type="ECO:0000256" key="3">
    <source>
        <dbReference type="PIRSR" id="PIRSR000915-2"/>
    </source>
</evidence>
<comment type="cofactor">
    <cofactor evidence="4">
        <name>Mg(2+)</name>
        <dbReference type="ChEBI" id="CHEBI:18420"/>
    </cofactor>
    <text evidence="4">Divalent metal ions. Mg(2+) is the most effective.</text>
</comment>
<dbReference type="PANTHER" id="PTHR19288:SF46">
    <property type="entry name" value="HALOACID DEHALOGENASE-LIKE HYDROLASE DOMAIN-CONTAINING PROTEIN 2"/>
    <property type="match status" value="1"/>
</dbReference>
<comment type="caution">
    <text evidence="5">The sequence shown here is derived from an EMBL/GenBank/DDBJ whole genome shotgun (WGS) entry which is preliminary data.</text>
</comment>
<evidence type="ECO:0000256" key="4">
    <source>
        <dbReference type="PIRSR" id="PIRSR000915-3"/>
    </source>
</evidence>
<dbReference type="EC" id="3.1.3.-" evidence="1"/>
<feature type="active site" description="Proton donor" evidence="2">
    <location>
        <position position="30"/>
    </location>
</feature>
<dbReference type="SUPFAM" id="SSF56784">
    <property type="entry name" value="HAD-like"/>
    <property type="match status" value="1"/>
</dbReference>
<dbReference type="Pfam" id="PF13242">
    <property type="entry name" value="Hydrolase_like"/>
    <property type="match status" value="1"/>
</dbReference>
<dbReference type="InterPro" id="IPR036412">
    <property type="entry name" value="HAD-like_sf"/>
</dbReference>
<dbReference type="GO" id="GO:0016791">
    <property type="term" value="F:phosphatase activity"/>
    <property type="evidence" value="ECO:0007669"/>
    <property type="project" value="TreeGrafter"/>
</dbReference>
<dbReference type="InterPro" id="IPR023214">
    <property type="entry name" value="HAD_sf"/>
</dbReference>
<sequence>MMKLSHSMITDKDEIKARMKAIKTFILDMDGTIYLGNDIFPYTRRFLDRVEETNRSYYFFTNNSSKDLQAYIDKLDKMDIPITKEQMMVSTDVILEYLSSHHPGAKLYVVGTPALLRAFTTAGWTLDDEDPDVVILGFDTTLTYEKLSKLCTFIRHGKTYYGINPDLNCPVEGGEFIPDCGSIARCVESSTGVYPEFFGKPSRRTLDYIVKATGLKPEEIAIVGDRLYTDIAVADNSDVLSILVLSGETKKEDVPESKHQPDIMIKNIGELAKLL</sequence>
<organism evidence="5 6">
    <name type="scientific">Catenisphaera adipataccumulans</name>
    <dbReference type="NCBI Taxonomy" id="700500"/>
    <lineage>
        <taxon>Bacteria</taxon>
        <taxon>Bacillati</taxon>
        <taxon>Bacillota</taxon>
        <taxon>Erysipelotrichia</taxon>
        <taxon>Erysipelotrichales</taxon>
        <taxon>Erysipelotrichaceae</taxon>
        <taxon>Catenisphaera</taxon>
    </lineage>
</organism>
<evidence type="ECO:0000313" key="5">
    <source>
        <dbReference type="EMBL" id="MBB5183326.1"/>
    </source>
</evidence>
<dbReference type="GO" id="GO:0016491">
    <property type="term" value="F:oxidoreductase activity"/>
    <property type="evidence" value="ECO:0007669"/>
    <property type="project" value="UniProtKB-KW"/>
</dbReference>
<evidence type="ECO:0000313" key="6">
    <source>
        <dbReference type="Proteomes" id="UP000539953"/>
    </source>
</evidence>
<feature type="binding site" evidence="4">
    <location>
        <position position="28"/>
    </location>
    <ligand>
        <name>Mg(2+)</name>
        <dbReference type="ChEBI" id="CHEBI:18420"/>
    </ligand>
</feature>
<accession>A0A7W8FWJ0</accession>
<dbReference type="RefSeq" id="WP_246346091.1">
    <property type="nucleotide sequence ID" value="NZ_JACHHK010000004.1"/>
</dbReference>
<keyword evidence="5" id="KW-0560">Oxidoreductase</keyword>
<comment type="similarity">
    <text evidence="1">Belongs to the HAD-like hydrolase superfamily. NagD family.</text>
</comment>
<dbReference type="Proteomes" id="UP000539953">
    <property type="component" value="Unassembled WGS sequence"/>
</dbReference>
<reference evidence="5 6" key="1">
    <citation type="submission" date="2020-08" db="EMBL/GenBank/DDBJ databases">
        <title>Genomic Encyclopedia of Type Strains, Phase IV (KMG-IV): sequencing the most valuable type-strain genomes for metagenomic binning, comparative biology and taxonomic classification.</title>
        <authorList>
            <person name="Goeker M."/>
        </authorList>
    </citation>
    <scope>NUCLEOTIDE SEQUENCE [LARGE SCALE GENOMIC DNA]</scope>
    <source>
        <strain evidence="5 6">DSM 25799</strain>
    </source>
</reference>
<feature type="binding site" evidence="4">
    <location>
        <position position="225"/>
    </location>
    <ligand>
        <name>Mg(2+)</name>
        <dbReference type="ChEBI" id="CHEBI:18420"/>
    </ligand>
</feature>
<dbReference type="InterPro" id="IPR006357">
    <property type="entry name" value="HAD-SF_hydro_IIA"/>
</dbReference>
<protein>
    <recommendedName>
        <fullName evidence="1">Acid sugar phosphatase</fullName>
        <ecNumber evidence="1">3.1.3.-</ecNumber>
    </recommendedName>
</protein>
<feature type="binding site" evidence="3">
    <location>
        <position position="200"/>
    </location>
    <ligand>
        <name>substrate</name>
    </ligand>
</feature>
<gene>
    <name evidence="5" type="ORF">HNQ47_001347</name>
</gene>
<keyword evidence="6" id="KW-1185">Reference proteome</keyword>
<name>A0A7W8FWJ0_9FIRM</name>
<feature type="active site" description="Nucleophile" evidence="2">
    <location>
        <position position="28"/>
    </location>
</feature>
<dbReference type="Gene3D" id="3.40.50.1000">
    <property type="entry name" value="HAD superfamily/HAD-like"/>
    <property type="match status" value="2"/>
</dbReference>
<dbReference type="GO" id="GO:0046872">
    <property type="term" value="F:metal ion binding"/>
    <property type="evidence" value="ECO:0007669"/>
    <property type="project" value="UniProtKB-KW"/>
</dbReference>
<evidence type="ECO:0000256" key="1">
    <source>
        <dbReference type="PIRNR" id="PIRNR000915"/>
    </source>
</evidence>
<proteinExistence type="inferred from homology"/>
<keyword evidence="1 4" id="KW-0460">Magnesium</keyword>
<dbReference type="NCBIfam" id="TIGR01460">
    <property type="entry name" value="HAD-SF-IIA"/>
    <property type="match status" value="1"/>
</dbReference>
<dbReference type="Pfam" id="PF13344">
    <property type="entry name" value="Hydrolase_6"/>
    <property type="match status" value="1"/>
</dbReference>
<dbReference type="EMBL" id="JACHHK010000004">
    <property type="protein sequence ID" value="MBB5183326.1"/>
    <property type="molecule type" value="Genomic_DNA"/>
</dbReference>
<comment type="function">
    <text evidence="1">Catalyzes the dephosphorylation of 2-6 carbon acid sugars in vitro.</text>
</comment>
<dbReference type="AlphaFoldDB" id="A0A7W8FWJ0"/>
<dbReference type="GO" id="GO:0005737">
    <property type="term" value="C:cytoplasm"/>
    <property type="evidence" value="ECO:0007669"/>
    <property type="project" value="TreeGrafter"/>
</dbReference>
<dbReference type="PIRSF" id="PIRSF000915">
    <property type="entry name" value="PGP-type_phosphatase"/>
    <property type="match status" value="1"/>
</dbReference>